<gene>
    <name evidence="2" type="ORF">LCGC14_1655120</name>
</gene>
<feature type="coiled-coil region" evidence="1">
    <location>
        <begin position="14"/>
        <end position="43"/>
    </location>
</feature>
<accession>A0A0F9II83</accession>
<organism evidence="2">
    <name type="scientific">marine sediment metagenome</name>
    <dbReference type="NCBI Taxonomy" id="412755"/>
    <lineage>
        <taxon>unclassified sequences</taxon>
        <taxon>metagenomes</taxon>
        <taxon>ecological metagenomes</taxon>
    </lineage>
</organism>
<evidence type="ECO:0000313" key="2">
    <source>
        <dbReference type="EMBL" id="KKM19489.1"/>
    </source>
</evidence>
<comment type="caution">
    <text evidence="2">The sequence shown here is derived from an EMBL/GenBank/DDBJ whole genome shotgun (WGS) entry which is preliminary data.</text>
</comment>
<proteinExistence type="predicted"/>
<evidence type="ECO:0000256" key="1">
    <source>
        <dbReference type="SAM" id="Coils"/>
    </source>
</evidence>
<sequence>MSILLTDEEILSIIREYEGTCQEARHEANRAQLKKVVERFETEFPKMVGLRAIDLPLTSLWKEIRKEAGL</sequence>
<dbReference type="EMBL" id="LAZR01013974">
    <property type="protein sequence ID" value="KKM19489.1"/>
    <property type="molecule type" value="Genomic_DNA"/>
</dbReference>
<name>A0A0F9II83_9ZZZZ</name>
<reference evidence="2" key="1">
    <citation type="journal article" date="2015" name="Nature">
        <title>Complex archaea that bridge the gap between prokaryotes and eukaryotes.</title>
        <authorList>
            <person name="Spang A."/>
            <person name="Saw J.H."/>
            <person name="Jorgensen S.L."/>
            <person name="Zaremba-Niedzwiedzka K."/>
            <person name="Martijn J."/>
            <person name="Lind A.E."/>
            <person name="van Eijk R."/>
            <person name="Schleper C."/>
            <person name="Guy L."/>
            <person name="Ettema T.J."/>
        </authorList>
    </citation>
    <scope>NUCLEOTIDE SEQUENCE</scope>
</reference>
<keyword evidence="1" id="KW-0175">Coiled coil</keyword>
<dbReference type="AlphaFoldDB" id="A0A0F9II83"/>
<protein>
    <submittedName>
        <fullName evidence="2">Uncharacterized protein</fullName>
    </submittedName>
</protein>